<feature type="region of interest" description="Disordered" evidence="1">
    <location>
        <begin position="1"/>
        <end position="42"/>
    </location>
</feature>
<dbReference type="GO" id="GO:0004519">
    <property type="term" value="F:endonuclease activity"/>
    <property type="evidence" value="ECO:0007669"/>
    <property type="project" value="UniProtKB-KW"/>
</dbReference>
<dbReference type="RefSeq" id="WP_274511977.1">
    <property type="nucleotide sequence ID" value="NZ_CP082270.1"/>
</dbReference>
<evidence type="ECO:0000259" key="2">
    <source>
        <dbReference type="Pfam" id="PF15648"/>
    </source>
</evidence>
<feature type="region of interest" description="Disordered" evidence="1">
    <location>
        <begin position="54"/>
        <end position="78"/>
    </location>
</feature>
<accession>A0ABY7Y2U5</accession>
<keyword evidence="3" id="KW-0378">Hydrolase</keyword>
<sequence>MGALPLPLPLPPVTTPGGWDPTQDVPGHAPGGPPGNIADSPTLGQVWRSIKEAAGTGVDSRAEPRVESSDTDCSQTRNQNDCNACKLAQGFLVPANYTIPLKQYRDFDYQLRIANHLAGPEVFTYTYGGTGLDRARLRLTGSKGKNEITVTEWNHGGIRFDGFWRSRCTVVEAKGHYKQFFDEEGKLHRWASSSRPTVLESWARQLNSQRRHIQSLGKPAKLEWHFLEAECFSAAQKSFRAFSSHLRHTP</sequence>
<keyword evidence="3" id="KW-0540">Nuclease</keyword>
<keyword evidence="4" id="KW-1185">Reference proteome</keyword>
<feature type="compositionally biased region" description="Pro residues" evidence="1">
    <location>
        <begin position="1"/>
        <end position="14"/>
    </location>
</feature>
<dbReference type="EMBL" id="CP082270">
    <property type="protein sequence ID" value="WDM64288.1"/>
    <property type="molecule type" value="Genomic_DNA"/>
</dbReference>
<evidence type="ECO:0000313" key="4">
    <source>
        <dbReference type="Proteomes" id="UP001216828"/>
    </source>
</evidence>
<feature type="domain" description="Tox-REase-5" evidence="2">
    <location>
        <begin position="138"/>
        <end position="228"/>
    </location>
</feature>
<reference evidence="3 4" key="1">
    <citation type="submission" date="2021-08" db="EMBL/GenBank/DDBJ databases">
        <title>Stenotrophomonas forensis sp. nov., isolated from contaminated viral transport media.</title>
        <authorList>
            <person name="Nguyen S.V."/>
            <person name="Edwards D."/>
            <person name="Scott S."/>
            <person name="Doss J."/>
            <person name="Merid S."/>
            <person name="Zelaya E."/>
            <person name="Maza C."/>
            <person name="Mann M."/>
            <person name="Hamilton B."/>
            <person name="Blackwell R."/>
            <person name="Tran A."/>
            <person name="Hauser J."/>
        </authorList>
    </citation>
    <scope>NUCLEOTIDE SEQUENCE [LARGE SCALE GENOMIC DNA]</scope>
    <source>
        <strain evidence="3 4">DFS-20110405</strain>
    </source>
</reference>
<organism evidence="3 4">
    <name type="scientific">Stenotrophomonas forensis</name>
    <dbReference type="NCBI Taxonomy" id="2871169"/>
    <lineage>
        <taxon>Bacteria</taxon>
        <taxon>Pseudomonadati</taxon>
        <taxon>Pseudomonadota</taxon>
        <taxon>Gammaproteobacteria</taxon>
        <taxon>Lysobacterales</taxon>
        <taxon>Lysobacteraceae</taxon>
        <taxon>Stenotrophomonas</taxon>
        <taxon>Stenotrophomonas maltophilia group</taxon>
    </lineage>
</organism>
<dbReference type="Proteomes" id="UP001216828">
    <property type="component" value="Chromosome"/>
</dbReference>
<keyword evidence="3" id="KW-0255">Endonuclease</keyword>
<evidence type="ECO:0000313" key="3">
    <source>
        <dbReference type="EMBL" id="WDM64288.1"/>
    </source>
</evidence>
<name>A0ABY7Y2U5_9GAMM</name>
<protein>
    <submittedName>
        <fullName evidence="3">Restriction endonuclease fold toxin 5 domain-containing protein</fullName>
    </submittedName>
</protein>
<proteinExistence type="predicted"/>
<evidence type="ECO:0000256" key="1">
    <source>
        <dbReference type="SAM" id="MobiDB-lite"/>
    </source>
</evidence>
<dbReference type="InterPro" id="IPR028904">
    <property type="entry name" value="Tox-REase-5_dom"/>
</dbReference>
<dbReference type="Pfam" id="PF15648">
    <property type="entry name" value="Tox-REase-5"/>
    <property type="match status" value="1"/>
</dbReference>
<gene>
    <name evidence="3" type="ORF">K5L94_03005</name>
</gene>